<dbReference type="EC" id="2.8.2.-" evidence="3"/>
<sequence length="291" mass="33184">MSWQKKINDTLSERVGIRVVRNRPTTPGTQLSAGKVSSEARPPADPETDRLVKAPVFVLSTPRAGSTLLRVLLNSHSQLHAPHETHVRRFTVKATTEPAVQAMEAMGHNAADVEHLLWDRVLHRELVRSGKRYFVEKTPSNVFVWQRLATCWPDGRFIVLLRHPCSIVRSWYEGNPQERPMELALKHTRNYMEYLEHARRELDALTVRYEDLTADPALQTRRICDYLGIGWEPGMLQYGRKDHGEFVKGIGDWSEKIQSGAVQAGRPLPRPQDVPAELLPYARAWGYQVDA</sequence>
<name>A0ABV6XUL4_9ACTN</name>
<protein>
    <submittedName>
        <fullName evidence="3">Sulfotransferase</fullName>
        <ecNumber evidence="3">2.8.2.-</ecNumber>
    </submittedName>
</protein>
<organism evidence="3 4">
    <name type="scientific">Streptacidiphilus jeojiensis</name>
    <dbReference type="NCBI Taxonomy" id="3229225"/>
    <lineage>
        <taxon>Bacteria</taxon>
        <taxon>Bacillati</taxon>
        <taxon>Actinomycetota</taxon>
        <taxon>Actinomycetes</taxon>
        <taxon>Kitasatosporales</taxon>
        <taxon>Streptomycetaceae</taxon>
        <taxon>Streptacidiphilus</taxon>
    </lineage>
</organism>
<evidence type="ECO:0000256" key="1">
    <source>
        <dbReference type="ARBA" id="ARBA00022679"/>
    </source>
</evidence>
<dbReference type="Proteomes" id="UP001592581">
    <property type="component" value="Unassembled WGS sequence"/>
</dbReference>
<comment type="caution">
    <text evidence="3">The sequence shown here is derived from an EMBL/GenBank/DDBJ whole genome shotgun (WGS) entry which is preliminary data.</text>
</comment>
<dbReference type="InterPro" id="IPR027417">
    <property type="entry name" value="P-loop_NTPase"/>
</dbReference>
<dbReference type="Gene3D" id="3.40.50.300">
    <property type="entry name" value="P-loop containing nucleotide triphosphate hydrolases"/>
    <property type="match status" value="1"/>
</dbReference>
<reference evidence="3 4" key="1">
    <citation type="submission" date="2024-06" db="EMBL/GenBank/DDBJ databases">
        <authorList>
            <person name="Lee S.D."/>
        </authorList>
    </citation>
    <scope>NUCLEOTIDE SEQUENCE [LARGE SCALE GENOMIC DNA]</scope>
    <source>
        <strain evidence="3 4">N1-10</strain>
    </source>
</reference>
<feature type="region of interest" description="Disordered" evidence="2">
    <location>
        <begin position="21"/>
        <end position="47"/>
    </location>
</feature>
<feature type="compositionally biased region" description="Polar residues" evidence="2">
    <location>
        <begin position="23"/>
        <end position="32"/>
    </location>
</feature>
<keyword evidence="1 3" id="KW-0808">Transferase</keyword>
<dbReference type="GO" id="GO:0016740">
    <property type="term" value="F:transferase activity"/>
    <property type="evidence" value="ECO:0007669"/>
    <property type="project" value="UniProtKB-KW"/>
</dbReference>
<evidence type="ECO:0000256" key="2">
    <source>
        <dbReference type="SAM" id="MobiDB-lite"/>
    </source>
</evidence>
<dbReference type="EMBL" id="JBEUKS010000010">
    <property type="protein sequence ID" value="MFC1441968.1"/>
    <property type="molecule type" value="Genomic_DNA"/>
</dbReference>
<dbReference type="RefSeq" id="WP_380566936.1">
    <property type="nucleotide sequence ID" value="NZ_JBEUKS010000010.1"/>
</dbReference>
<evidence type="ECO:0000313" key="4">
    <source>
        <dbReference type="Proteomes" id="UP001592581"/>
    </source>
</evidence>
<dbReference type="PANTHER" id="PTHR12788:SF10">
    <property type="entry name" value="PROTEIN-TYROSINE SULFOTRANSFERASE"/>
    <property type="match status" value="1"/>
</dbReference>
<gene>
    <name evidence="3" type="ORF">ABUW04_27310</name>
</gene>
<accession>A0ABV6XUL4</accession>
<dbReference type="PANTHER" id="PTHR12788">
    <property type="entry name" value="PROTEIN-TYROSINE SULFOTRANSFERASE 2"/>
    <property type="match status" value="1"/>
</dbReference>
<dbReference type="Pfam" id="PF13469">
    <property type="entry name" value="Sulfotransfer_3"/>
    <property type="match status" value="1"/>
</dbReference>
<keyword evidence="4" id="KW-1185">Reference proteome</keyword>
<proteinExistence type="predicted"/>
<evidence type="ECO:0000313" key="3">
    <source>
        <dbReference type="EMBL" id="MFC1441968.1"/>
    </source>
</evidence>
<dbReference type="SUPFAM" id="SSF52540">
    <property type="entry name" value="P-loop containing nucleoside triphosphate hydrolases"/>
    <property type="match status" value="1"/>
</dbReference>
<dbReference type="InterPro" id="IPR026634">
    <property type="entry name" value="TPST-like"/>
</dbReference>